<evidence type="ECO:0000313" key="2">
    <source>
        <dbReference type="EMBL" id="UUX49757.1"/>
    </source>
</evidence>
<dbReference type="Proteomes" id="UP001060336">
    <property type="component" value="Chromosome"/>
</dbReference>
<keyword evidence="3" id="KW-1185">Reference proteome</keyword>
<dbReference type="Pfam" id="PF01593">
    <property type="entry name" value="Amino_oxidase"/>
    <property type="match status" value="1"/>
</dbReference>
<feature type="domain" description="Amine oxidase" evidence="1">
    <location>
        <begin position="10"/>
        <end position="268"/>
    </location>
</feature>
<dbReference type="InterPro" id="IPR050464">
    <property type="entry name" value="Zeta_carotene_desat/Oxidored"/>
</dbReference>
<gene>
    <name evidence="2" type="ORF">NUH88_20465</name>
</gene>
<dbReference type="KEGG" id="naci:NUH88_20465"/>
<dbReference type="Gene3D" id="1.10.405.20">
    <property type="match status" value="1"/>
</dbReference>
<protein>
    <submittedName>
        <fullName evidence="2">FAD-dependent oxidoreductase</fullName>
    </submittedName>
</protein>
<dbReference type="FunFam" id="1.10.405.20:FF:000001">
    <property type="entry name" value="Amine oxidase"/>
    <property type="match status" value="1"/>
</dbReference>
<sequence length="448" mass="49772">MRIAVIGSGIAGLGAAWLLSSRYPITVYEANDRLGGHSNTVTVDYDGQSVPVDTGFIVYNEATYPNLIGLFDWLDVKTKPSDMSFSVSVGDGALEYEGSLKGLVAQPANLLKPGYYRMLADVARFFAAAPRLLEEERDPDITLGDFLKREGYGDGFLYDHLLPMAAAIWSCPVETMLAFPARSFVRFFVNHGLLKHVNRPQWFTVDRGSASYVTRLAAEIEQRGGQIRTAHPVREIRRIDAGVMVTEPDGSETFYDQVVIGAHGDEALTMLSDADDAERNLLGRFTYQDNVAVLHRDRSLMPKRRWAWASWNYLAEGRRDMDRAVALTYWMNRLQGIDETLPLFVTMNPLREPDPALEFARFNYTHPVFDTAAVRAQQHLGGIQGARNTWFCGSYCGYGFHEDGLKAAIAVARGLGITVPWNTEVAPASDRWLALQNSEAASQATGDD</sequence>
<dbReference type="Gene3D" id="3.30.70.1990">
    <property type="match status" value="1"/>
</dbReference>
<accession>A0A9J7AWE3</accession>
<dbReference type="InterPro" id="IPR002937">
    <property type="entry name" value="Amino_oxidase"/>
</dbReference>
<dbReference type="PANTHER" id="PTHR42923">
    <property type="entry name" value="PROTOPORPHYRINOGEN OXIDASE"/>
    <property type="match status" value="1"/>
</dbReference>
<dbReference type="SUPFAM" id="SSF51905">
    <property type="entry name" value="FAD/NAD(P)-binding domain"/>
    <property type="match status" value="1"/>
</dbReference>
<dbReference type="RefSeq" id="WP_257768596.1">
    <property type="nucleotide sequence ID" value="NZ_CP102480.1"/>
</dbReference>
<evidence type="ECO:0000313" key="3">
    <source>
        <dbReference type="Proteomes" id="UP001060336"/>
    </source>
</evidence>
<reference evidence="2" key="1">
    <citation type="submission" date="2022-08" db="EMBL/GenBank/DDBJ databases">
        <title>Nisaea acidiphila sp. nov., isolated from a marine algal debris and emended description of the genus Nisaea Urios et al. 2008.</title>
        <authorList>
            <person name="Kwon K."/>
        </authorList>
    </citation>
    <scope>NUCLEOTIDE SEQUENCE</scope>
    <source>
        <strain evidence="2">MEBiC11861</strain>
    </source>
</reference>
<dbReference type="GO" id="GO:0016491">
    <property type="term" value="F:oxidoreductase activity"/>
    <property type="evidence" value="ECO:0007669"/>
    <property type="project" value="InterPro"/>
</dbReference>
<organism evidence="2 3">
    <name type="scientific">Nisaea acidiphila</name>
    <dbReference type="NCBI Taxonomy" id="1862145"/>
    <lineage>
        <taxon>Bacteria</taxon>
        <taxon>Pseudomonadati</taxon>
        <taxon>Pseudomonadota</taxon>
        <taxon>Alphaproteobacteria</taxon>
        <taxon>Rhodospirillales</taxon>
        <taxon>Thalassobaculaceae</taxon>
        <taxon>Nisaea</taxon>
    </lineage>
</organism>
<dbReference type="EMBL" id="CP102480">
    <property type="protein sequence ID" value="UUX49757.1"/>
    <property type="molecule type" value="Genomic_DNA"/>
</dbReference>
<dbReference type="PANTHER" id="PTHR42923:SF17">
    <property type="entry name" value="AMINE OXIDASE DOMAIN-CONTAINING PROTEIN"/>
    <property type="match status" value="1"/>
</dbReference>
<dbReference type="Gene3D" id="3.50.50.60">
    <property type="entry name" value="FAD/NAD(P)-binding domain"/>
    <property type="match status" value="1"/>
</dbReference>
<name>A0A9J7AWE3_9PROT</name>
<dbReference type="AlphaFoldDB" id="A0A9J7AWE3"/>
<evidence type="ECO:0000259" key="1">
    <source>
        <dbReference type="Pfam" id="PF01593"/>
    </source>
</evidence>
<dbReference type="InterPro" id="IPR036188">
    <property type="entry name" value="FAD/NAD-bd_sf"/>
</dbReference>
<proteinExistence type="predicted"/>